<dbReference type="GO" id="GO:0000155">
    <property type="term" value="F:phosphorelay sensor kinase activity"/>
    <property type="evidence" value="ECO:0007669"/>
    <property type="project" value="InterPro"/>
</dbReference>
<comment type="catalytic activity">
    <reaction evidence="1">
        <text>ATP + protein L-histidine = ADP + protein N-phospho-L-histidine.</text>
        <dbReference type="EC" id="2.7.13.3"/>
    </reaction>
</comment>
<keyword evidence="3 7" id="KW-0597">Phosphoprotein</keyword>
<dbReference type="InterPro" id="IPR001789">
    <property type="entry name" value="Sig_transdc_resp-reg_receiver"/>
</dbReference>
<dbReference type="SUPFAM" id="SSF52172">
    <property type="entry name" value="CheY-like"/>
    <property type="match status" value="1"/>
</dbReference>
<dbReference type="SMART" id="SM00448">
    <property type="entry name" value="REC"/>
    <property type="match status" value="1"/>
</dbReference>
<evidence type="ECO:0000256" key="3">
    <source>
        <dbReference type="ARBA" id="ARBA00022553"/>
    </source>
</evidence>
<dbReference type="Pfam" id="PF00072">
    <property type="entry name" value="Response_reg"/>
    <property type="match status" value="1"/>
</dbReference>
<feature type="domain" description="Histidine kinase" evidence="9">
    <location>
        <begin position="339"/>
        <end position="560"/>
    </location>
</feature>
<gene>
    <name evidence="11" type="ORF">BC961_0584</name>
</gene>
<keyword evidence="8" id="KW-0812">Transmembrane</keyword>
<dbReference type="Gene3D" id="3.40.50.2300">
    <property type="match status" value="1"/>
</dbReference>
<keyword evidence="5 11" id="KW-0418">Kinase</keyword>
<evidence type="ECO:0000256" key="6">
    <source>
        <dbReference type="ARBA" id="ARBA00023012"/>
    </source>
</evidence>
<dbReference type="SMART" id="SM00387">
    <property type="entry name" value="HATPase_c"/>
    <property type="match status" value="1"/>
</dbReference>
<dbReference type="PROSITE" id="PS50109">
    <property type="entry name" value="HIS_KIN"/>
    <property type="match status" value="1"/>
</dbReference>
<keyword evidence="8" id="KW-0472">Membrane</keyword>
<dbReference type="PRINTS" id="PR00344">
    <property type="entry name" value="BCTRLSENSOR"/>
</dbReference>
<dbReference type="Pfam" id="PF05228">
    <property type="entry name" value="CHASE4"/>
    <property type="match status" value="1"/>
</dbReference>
<organism evidence="11 12">
    <name type="scientific">Flavobacterium weaverense</name>
    <dbReference type="NCBI Taxonomy" id="271156"/>
    <lineage>
        <taxon>Bacteria</taxon>
        <taxon>Pseudomonadati</taxon>
        <taxon>Bacteroidota</taxon>
        <taxon>Flavobacteriia</taxon>
        <taxon>Flavobacteriales</taxon>
        <taxon>Flavobacteriaceae</taxon>
        <taxon>Flavobacterium</taxon>
    </lineage>
</organism>
<dbReference type="CDD" id="cd17546">
    <property type="entry name" value="REC_hyHK_CKI1_RcsC-like"/>
    <property type="match status" value="1"/>
</dbReference>
<feature type="transmembrane region" description="Helical" evidence="8">
    <location>
        <begin position="250"/>
        <end position="268"/>
    </location>
</feature>
<dbReference type="Gene3D" id="1.10.287.130">
    <property type="match status" value="1"/>
</dbReference>
<dbReference type="Proteomes" id="UP000280368">
    <property type="component" value="Unassembled WGS sequence"/>
</dbReference>
<dbReference type="OrthoDB" id="9811889at2"/>
<dbReference type="PANTHER" id="PTHR45339">
    <property type="entry name" value="HYBRID SIGNAL TRANSDUCTION HISTIDINE KINASE J"/>
    <property type="match status" value="1"/>
</dbReference>
<dbReference type="Pfam" id="PF02518">
    <property type="entry name" value="HATPase_c"/>
    <property type="match status" value="1"/>
</dbReference>
<evidence type="ECO:0000313" key="12">
    <source>
        <dbReference type="Proteomes" id="UP000280368"/>
    </source>
</evidence>
<comment type="caution">
    <text evidence="11">The sequence shown here is derived from an EMBL/GenBank/DDBJ whole genome shotgun (WGS) entry which is preliminary data.</text>
</comment>
<dbReference type="PANTHER" id="PTHR45339:SF1">
    <property type="entry name" value="HYBRID SIGNAL TRANSDUCTION HISTIDINE KINASE J"/>
    <property type="match status" value="1"/>
</dbReference>
<evidence type="ECO:0000259" key="10">
    <source>
        <dbReference type="PROSITE" id="PS50110"/>
    </source>
</evidence>
<dbReference type="FunFam" id="1.10.287.130:FF:000001">
    <property type="entry name" value="Two-component sensor histidine kinase"/>
    <property type="match status" value="1"/>
</dbReference>
<evidence type="ECO:0000256" key="5">
    <source>
        <dbReference type="ARBA" id="ARBA00022777"/>
    </source>
</evidence>
<dbReference type="AlphaFoldDB" id="A0A3M0A3Y0"/>
<accession>A0A3M0A3Y0</accession>
<sequence length="706" mass="80669">MNRFFNLNTYFKLLLLIISAMVFFIVLYISLYLYGVRGEEDFYKTTVSRYDIEVKSLFKLNSRTLAATIIDVTFWDDLVEFTKTEDIKWYNKYISNEFESYDADFVGVYNLEGKQISKTISSKISGADFIPKSLLAALYKSKLKTFYVKIPEGVVEVYGATIHPSNDSKKNKTLPSGYFFIARLLDQSFFEGLGTISSSYVNLAPANYKIKAQDDIITVGLELKDWNEKVVNKLIFKRPFNLNYSKTKEVLFVVVLASIVCILIFIYYTKKWVYNPIEQIRKILEIGDTNSINELKKFKGEFVTISDLFEENRNQRIQLEIAKLKAEESDNLKSSFLANLSHEIRTPMNAIIGYSDLLSDNGLDDKEKRKYLKIIKSSGTNLVAIIEDLIEMSKIDARQIAPNYKSLDLDKCINDLYNSIKITIPKEKNIEFYIVDNLEHLHTNILSDEIKLKQIIVNLVTNALKFTDEGFVSFGYTIYEEKGIIEFTVEDSGKGIDDNHLKVIFERFRRLEDNTSKETNGLGLGLCITKAYVEMLGGEIFVKSKIGFGSSFTFTLPLKLDAAIKESKENKLVKITRNVNGKTILIAEDNTINFLLLKKIVESKGHFVIRAINGQEAIALCVENLDIDLVFMDIKMPILNGFQSFEQIKALKPNLPVIAQTACSSFEDKDKIIQCGFSDYITKPFDKQKVYEVLDIAFNTESIDIL</sequence>
<evidence type="ECO:0000256" key="2">
    <source>
        <dbReference type="ARBA" id="ARBA00012438"/>
    </source>
</evidence>
<feature type="domain" description="Response regulatory" evidence="10">
    <location>
        <begin position="583"/>
        <end position="698"/>
    </location>
</feature>
<protein>
    <recommendedName>
        <fullName evidence="2">histidine kinase</fullName>
        <ecNumber evidence="2">2.7.13.3</ecNumber>
    </recommendedName>
</protein>
<evidence type="ECO:0000256" key="7">
    <source>
        <dbReference type="PROSITE-ProRule" id="PRU00169"/>
    </source>
</evidence>
<reference evidence="11 12" key="1">
    <citation type="submission" date="2018-10" db="EMBL/GenBank/DDBJ databases">
        <title>Genomic Encyclopedia of Archaeal and Bacterial Type Strains, Phase II (KMG-II): from individual species to whole genera.</title>
        <authorList>
            <person name="Goeker M."/>
        </authorList>
    </citation>
    <scope>NUCLEOTIDE SEQUENCE [LARGE SCALE GENOMIC DNA]</scope>
    <source>
        <strain evidence="11 12">DSM 19727</strain>
    </source>
</reference>
<dbReference type="InterPro" id="IPR036890">
    <property type="entry name" value="HATPase_C_sf"/>
</dbReference>
<keyword evidence="8" id="KW-1133">Transmembrane helix</keyword>
<dbReference type="InterPro" id="IPR004358">
    <property type="entry name" value="Sig_transdc_His_kin-like_C"/>
</dbReference>
<evidence type="ECO:0000256" key="4">
    <source>
        <dbReference type="ARBA" id="ARBA00022679"/>
    </source>
</evidence>
<dbReference type="InterPro" id="IPR005467">
    <property type="entry name" value="His_kinase_dom"/>
</dbReference>
<dbReference type="InterPro" id="IPR036097">
    <property type="entry name" value="HisK_dim/P_sf"/>
</dbReference>
<dbReference type="InterPro" id="IPR007892">
    <property type="entry name" value="CHASE4"/>
</dbReference>
<evidence type="ECO:0000313" key="11">
    <source>
        <dbReference type="EMBL" id="RMA78209.1"/>
    </source>
</evidence>
<keyword evidence="12" id="KW-1185">Reference proteome</keyword>
<dbReference type="SUPFAM" id="SSF55874">
    <property type="entry name" value="ATPase domain of HSP90 chaperone/DNA topoisomerase II/histidine kinase"/>
    <property type="match status" value="1"/>
</dbReference>
<feature type="modified residue" description="4-aspartylphosphate" evidence="7">
    <location>
        <position position="633"/>
    </location>
</feature>
<dbReference type="SMART" id="SM00388">
    <property type="entry name" value="HisKA"/>
    <property type="match status" value="1"/>
</dbReference>
<dbReference type="PROSITE" id="PS50110">
    <property type="entry name" value="RESPONSE_REGULATORY"/>
    <property type="match status" value="1"/>
</dbReference>
<evidence type="ECO:0000256" key="1">
    <source>
        <dbReference type="ARBA" id="ARBA00000085"/>
    </source>
</evidence>
<name>A0A3M0A3Y0_9FLAO</name>
<dbReference type="Gene3D" id="3.30.565.10">
    <property type="entry name" value="Histidine kinase-like ATPase, C-terminal domain"/>
    <property type="match status" value="1"/>
</dbReference>
<evidence type="ECO:0000256" key="8">
    <source>
        <dbReference type="SAM" id="Phobius"/>
    </source>
</evidence>
<dbReference type="CDD" id="cd00082">
    <property type="entry name" value="HisKA"/>
    <property type="match status" value="1"/>
</dbReference>
<dbReference type="EC" id="2.7.13.3" evidence="2"/>
<feature type="transmembrane region" description="Helical" evidence="8">
    <location>
        <begin position="13"/>
        <end position="34"/>
    </location>
</feature>
<dbReference type="SUPFAM" id="SSF47384">
    <property type="entry name" value="Homodimeric domain of signal transducing histidine kinase"/>
    <property type="match status" value="1"/>
</dbReference>
<proteinExistence type="predicted"/>
<dbReference type="InterPro" id="IPR003594">
    <property type="entry name" value="HATPase_dom"/>
</dbReference>
<dbReference type="EMBL" id="REFH01000007">
    <property type="protein sequence ID" value="RMA78209.1"/>
    <property type="molecule type" value="Genomic_DNA"/>
</dbReference>
<evidence type="ECO:0000259" key="9">
    <source>
        <dbReference type="PROSITE" id="PS50109"/>
    </source>
</evidence>
<dbReference type="Pfam" id="PF00512">
    <property type="entry name" value="HisKA"/>
    <property type="match status" value="1"/>
</dbReference>
<keyword evidence="6" id="KW-0902">Two-component regulatory system</keyword>
<dbReference type="InterPro" id="IPR011006">
    <property type="entry name" value="CheY-like_superfamily"/>
</dbReference>
<dbReference type="InterPro" id="IPR003661">
    <property type="entry name" value="HisK_dim/P_dom"/>
</dbReference>
<keyword evidence="4" id="KW-0808">Transferase</keyword>